<accession>A0AC34F2Z1</accession>
<evidence type="ECO:0000313" key="2">
    <source>
        <dbReference type="WBParaSite" id="ES5_v2.g11277.t1"/>
    </source>
</evidence>
<evidence type="ECO:0000313" key="1">
    <source>
        <dbReference type="Proteomes" id="UP000887579"/>
    </source>
</evidence>
<dbReference type="WBParaSite" id="ES5_v2.g11277.t1">
    <property type="protein sequence ID" value="ES5_v2.g11277.t1"/>
    <property type="gene ID" value="ES5_v2.g11277"/>
</dbReference>
<name>A0AC34F2Z1_9BILA</name>
<sequence>MPSNSKIITTKTPSQQHNDGVQNKTIKKMDKETMDEKLERLRSKYGKMPKENQKKPPIMVQPHQNTKPEESKKEGFLKAEEVIERLSIWITPKTVEYIDKQGSPEPSTPEEDSYHDEIPHEEVAEPTSSYSLRSKVKREEPKAAEEEIKPIVKLPTADSIDQNSRLVETVLSGLKKAWVSYVGQLKIGYPVNNTKKLIETFALDNDNCVIDPKLSEYFATAILQIMTHCSTNLKELLQREETLDYHKRYYELLEVDFKFFETNLTQLIDSKRQEVPADE</sequence>
<dbReference type="Proteomes" id="UP000887579">
    <property type="component" value="Unplaced"/>
</dbReference>
<reference evidence="2" key="1">
    <citation type="submission" date="2022-11" db="UniProtKB">
        <authorList>
            <consortium name="WormBaseParasite"/>
        </authorList>
    </citation>
    <scope>IDENTIFICATION</scope>
</reference>
<protein>
    <submittedName>
        <fullName evidence="2">Uncharacterized protein</fullName>
    </submittedName>
</protein>
<proteinExistence type="predicted"/>
<organism evidence="1 2">
    <name type="scientific">Panagrolaimus sp. ES5</name>
    <dbReference type="NCBI Taxonomy" id="591445"/>
    <lineage>
        <taxon>Eukaryota</taxon>
        <taxon>Metazoa</taxon>
        <taxon>Ecdysozoa</taxon>
        <taxon>Nematoda</taxon>
        <taxon>Chromadorea</taxon>
        <taxon>Rhabditida</taxon>
        <taxon>Tylenchina</taxon>
        <taxon>Panagrolaimomorpha</taxon>
        <taxon>Panagrolaimoidea</taxon>
        <taxon>Panagrolaimidae</taxon>
        <taxon>Panagrolaimus</taxon>
    </lineage>
</organism>